<proteinExistence type="predicted"/>
<keyword evidence="2" id="KW-1185">Reference proteome</keyword>
<evidence type="ECO:0000313" key="2">
    <source>
        <dbReference type="Proteomes" id="UP000620874"/>
    </source>
</evidence>
<name>A0ABR8YC17_9BACT</name>
<dbReference type="Proteomes" id="UP000620874">
    <property type="component" value="Unassembled WGS sequence"/>
</dbReference>
<evidence type="ECO:0000313" key="1">
    <source>
        <dbReference type="EMBL" id="MBD8041760.1"/>
    </source>
</evidence>
<dbReference type="RefSeq" id="WP_191765169.1">
    <property type="nucleotide sequence ID" value="NZ_JACSPP010000067.1"/>
</dbReference>
<comment type="caution">
    <text evidence="1">The sequence shown here is derived from an EMBL/GenBank/DDBJ whole genome shotgun (WGS) entry which is preliminary data.</text>
</comment>
<organism evidence="1 2">
    <name type="scientific">Phocaeicola intestinalis</name>
    <dbReference type="NCBI Taxonomy" id="2762212"/>
    <lineage>
        <taxon>Bacteria</taxon>
        <taxon>Pseudomonadati</taxon>
        <taxon>Bacteroidota</taxon>
        <taxon>Bacteroidia</taxon>
        <taxon>Bacteroidales</taxon>
        <taxon>Bacteroidaceae</taxon>
        <taxon>Phocaeicola</taxon>
    </lineage>
</organism>
<gene>
    <name evidence="1" type="ORF">H9625_15210</name>
</gene>
<protein>
    <submittedName>
        <fullName evidence="1">XRE family transcriptional regulator</fullName>
    </submittedName>
</protein>
<sequence>MKSIGILIKEELEKQERSVSWFARKLSCDRSNVYRLFQKESIDTHLLARISLILNRDFFSDLSTDIHLSDLSDSEGNTDYP</sequence>
<dbReference type="EMBL" id="JACSPP010000067">
    <property type="protein sequence ID" value="MBD8041760.1"/>
    <property type="molecule type" value="Genomic_DNA"/>
</dbReference>
<accession>A0ABR8YC17</accession>
<reference evidence="1 2" key="1">
    <citation type="submission" date="2020-08" db="EMBL/GenBank/DDBJ databases">
        <title>A Genomic Blueprint of the Chicken Gut Microbiome.</title>
        <authorList>
            <person name="Gilroy R."/>
            <person name="Ravi A."/>
            <person name="Getino M."/>
            <person name="Pursley I."/>
            <person name="Horton D.L."/>
            <person name="Alikhan N.-F."/>
            <person name="Baker D."/>
            <person name="Gharbi K."/>
            <person name="Hall N."/>
            <person name="Watson M."/>
            <person name="Adriaenssens E.M."/>
            <person name="Foster-Nyarko E."/>
            <person name="Jarju S."/>
            <person name="Secka A."/>
            <person name="Antonio M."/>
            <person name="Oren A."/>
            <person name="Chaudhuri R."/>
            <person name="La Ragione R.M."/>
            <person name="Hildebrand F."/>
            <person name="Pallen M.J."/>
        </authorList>
    </citation>
    <scope>NUCLEOTIDE SEQUENCE [LARGE SCALE GENOMIC DNA]</scope>
    <source>
        <strain evidence="1 2">Sa1CVN1</strain>
    </source>
</reference>